<name>A0AAV4J861_9GAST</name>
<keyword evidence="2" id="KW-1185">Reference proteome</keyword>
<dbReference type="AlphaFoldDB" id="A0AAV4J861"/>
<comment type="caution">
    <text evidence="1">The sequence shown here is derived from an EMBL/GenBank/DDBJ whole genome shotgun (WGS) entry which is preliminary data.</text>
</comment>
<sequence length="80" mass="9197">MDFPWTMFWAQVRGSLTPRSSRLISSTQLLQHAAQGLNSTKNTAHRKPMGHPNRMRIISQIRLQSHPQFAMISGQRNRQA</sequence>
<reference evidence="1 2" key="1">
    <citation type="journal article" date="2021" name="Elife">
        <title>Chloroplast acquisition without the gene transfer in kleptoplastic sea slugs, Plakobranchus ocellatus.</title>
        <authorList>
            <person name="Maeda T."/>
            <person name="Takahashi S."/>
            <person name="Yoshida T."/>
            <person name="Shimamura S."/>
            <person name="Takaki Y."/>
            <person name="Nagai Y."/>
            <person name="Toyoda A."/>
            <person name="Suzuki Y."/>
            <person name="Arimoto A."/>
            <person name="Ishii H."/>
            <person name="Satoh N."/>
            <person name="Nishiyama T."/>
            <person name="Hasebe M."/>
            <person name="Maruyama T."/>
            <person name="Minagawa J."/>
            <person name="Obokata J."/>
            <person name="Shigenobu S."/>
        </authorList>
    </citation>
    <scope>NUCLEOTIDE SEQUENCE [LARGE SCALE GENOMIC DNA]</scope>
</reference>
<evidence type="ECO:0000313" key="2">
    <source>
        <dbReference type="Proteomes" id="UP000762676"/>
    </source>
</evidence>
<dbReference type="Proteomes" id="UP000762676">
    <property type="component" value="Unassembled WGS sequence"/>
</dbReference>
<evidence type="ECO:0000313" key="1">
    <source>
        <dbReference type="EMBL" id="GFS18844.1"/>
    </source>
</evidence>
<gene>
    <name evidence="1" type="ORF">ElyMa_003273300</name>
</gene>
<protein>
    <submittedName>
        <fullName evidence="1">Uncharacterized protein</fullName>
    </submittedName>
</protein>
<accession>A0AAV4J861</accession>
<dbReference type="EMBL" id="BMAT01006738">
    <property type="protein sequence ID" value="GFS18844.1"/>
    <property type="molecule type" value="Genomic_DNA"/>
</dbReference>
<proteinExistence type="predicted"/>
<organism evidence="1 2">
    <name type="scientific">Elysia marginata</name>
    <dbReference type="NCBI Taxonomy" id="1093978"/>
    <lineage>
        <taxon>Eukaryota</taxon>
        <taxon>Metazoa</taxon>
        <taxon>Spiralia</taxon>
        <taxon>Lophotrochozoa</taxon>
        <taxon>Mollusca</taxon>
        <taxon>Gastropoda</taxon>
        <taxon>Heterobranchia</taxon>
        <taxon>Euthyneura</taxon>
        <taxon>Panpulmonata</taxon>
        <taxon>Sacoglossa</taxon>
        <taxon>Placobranchoidea</taxon>
        <taxon>Plakobranchidae</taxon>
        <taxon>Elysia</taxon>
    </lineage>
</organism>